<evidence type="ECO:0000313" key="1">
    <source>
        <dbReference type="EMBL" id="KAJ5615669.1"/>
    </source>
</evidence>
<dbReference type="Proteomes" id="UP001213799">
    <property type="component" value="Unassembled WGS sequence"/>
</dbReference>
<dbReference type="GeneID" id="81582083"/>
<reference evidence="1" key="1">
    <citation type="journal article" date="2023" name="IMA Fungus">
        <title>Comparative genomic study of the Penicillium genus elucidates a diverse pangenome and 15 lateral gene transfer events.</title>
        <authorList>
            <person name="Petersen C."/>
            <person name="Sorensen T."/>
            <person name="Nielsen M.R."/>
            <person name="Sondergaard T.E."/>
            <person name="Sorensen J.L."/>
            <person name="Fitzpatrick D.A."/>
            <person name="Frisvad J.C."/>
            <person name="Nielsen K.L."/>
        </authorList>
    </citation>
    <scope>NUCLEOTIDE SEQUENCE</scope>
    <source>
        <strain evidence="1">IBT 12815</strain>
    </source>
</reference>
<protein>
    <submittedName>
        <fullName evidence="1">Uncharacterized protein</fullName>
    </submittedName>
</protein>
<sequence length="158" mass="18153">MSWHISTYRKGRPIFSSLTGLGSLTALWRTKRKTTGPQTYERGFGLHWRIQSLLEDSDESSPIPHAIMETIAHVPANHADQSLTLHEIRAIVNMMLIRTSQRPFRKYAIHPFSPIWANSTEGSFKLHLMGKIWFYSILNCGASRMMIQHRWNSSCATI</sequence>
<organism evidence="1 2">
    <name type="scientific">Penicillium hordei</name>
    <dbReference type="NCBI Taxonomy" id="40994"/>
    <lineage>
        <taxon>Eukaryota</taxon>
        <taxon>Fungi</taxon>
        <taxon>Dikarya</taxon>
        <taxon>Ascomycota</taxon>
        <taxon>Pezizomycotina</taxon>
        <taxon>Eurotiomycetes</taxon>
        <taxon>Eurotiomycetidae</taxon>
        <taxon>Eurotiales</taxon>
        <taxon>Aspergillaceae</taxon>
        <taxon>Penicillium</taxon>
    </lineage>
</organism>
<evidence type="ECO:0000313" key="2">
    <source>
        <dbReference type="Proteomes" id="UP001213799"/>
    </source>
</evidence>
<proteinExistence type="predicted"/>
<dbReference type="AlphaFoldDB" id="A0AAD6EFG2"/>
<dbReference type="RefSeq" id="XP_056756836.1">
    <property type="nucleotide sequence ID" value="XM_056891841.1"/>
</dbReference>
<gene>
    <name evidence="1" type="ORF">N7537_000783</name>
</gene>
<name>A0AAD6EFG2_9EURO</name>
<reference evidence="1" key="2">
    <citation type="submission" date="2023-01" db="EMBL/GenBank/DDBJ databases">
        <authorList>
            <person name="Petersen C."/>
        </authorList>
    </citation>
    <scope>NUCLEOTIDE SEQUENCE</scope>
    <source>
        <strain evidence="1">IBT 12815</strain>
    </source>
</reference>
<keyword evidence="2" id="KW-1185">Reference proteome</keyword>
<dbReference type="EMBL" id="JAQJAE010000001">
    <property type="protein sequence ID" value="KAJ5615669.1"/>
    <property type="molecule type" value="Genomic_DNA"/>
</dbReference>
<comment type="caution">
    <text evidence="1">The sequence shown here is derived from an EMBL/GenBank/DDBJ whole genome shotgun (WGS) entry which is preliminary data.</text>
</comment>
<accession>A0AAD6EFG2</accession>